<dbReference type="EMBL" id="CP029480">
    <property type="protein sequence ID" value="AWV97589.1"/>
    <property type="molecule type" value="Genomic_DNA"/>
</dbReference>
<sequence>MEKLLQKFYNAFVNQDAETMASCYHEDIVFKDPAFGKLYGKDAGDMWRMLCENGKGVEITFSEPIADQEKGLVKWEAKYTFSQTGRPVHNIVLAKFKFKDGKIIEHIDTFNLYEWSKQAMGLKGLILGKTSFFKTKLKQTTNSTLRKFQETL</sequence>
<dbReference type="InterPro" id="IPR037401">
    <property type="entry name" value="SnoaL-like"/>
</dbReference>
<dbReference type="Proteomes" id="UP000249873">
    <property type="component" value="Chromosome"/>
</dbReference>
<reference evidence="2 3" key="1">
    <citation type="submission" date="2018-05" db="EMBL/GenBank/DDBJ databases">
        <title>Complete genome sequence of Arcticibacterium luteifluviistationis SM1504T, a cytophagaceae bacterium isolated from Arctic surface seawater.</title>
        <authorList>
            <person name="Li Y."/>
            <person name="Qin Q.-L."/>
        </authorList>
    </citation>
    <scope>NUCLEOTIDE SEQUENCE [LARGE SCALE GENOMIC DNA]</scope>
    <source>
        <strain evidence="2 3">SM1504</strain>
    </source>
</reference>
<organism evidence="2 3">
    <name type="scientific">Arcticibacterium luteifluviistationis</name>
    <dbReference type="NCBI Taxonomy" id="1784714"/>
    <lineage>
        <taxon>Bacteria</taxon>
        <taxon>Pseudomonadati</taxon>
        <taxon>Bacteroidota</taxon>
        <taxon>Cytophagia</taxon>
        <taxon>Cytophagales</taxon>
        <taxon>Leadbetterellaceae</taxon>
        <taxon>Arcticibacterium</taxon>
    </lineage>
</organism>
<protein>
    <submittedName>
        <fullName evidence="2">Nuclear transport factor 2 family protein</fullName>
    </submittedName>
</protein>
<dbReference type="KEGG" id="als:DJ013_05175"/>
<dbReference type="OrthoDB" id="391735at2"/>
<evidence type="ECO:0000313" key="2">
    <source>
        <dbReference type="EMBL" id="AWV97589.1"/>
    </source>
</evidence>
<keyword evidence="3" id="KW-1185">Reference proteome</keyword>
<dbReference type="AlphaFoldDB" id="A0A2Z4G8M9"/>
<evidence type="ECO:0000259" key="1">
    <source>
        <dbReference type="Pfam" id="PF12680"/>
    </source>
</evidence>
<evidence type="ECO:0000313" key="3">
    <source>
        <dbReference type="Proteomes" id="UP000249873"/>
    </source>
</evidence>
<dbReference type="RefSeq" id="WP_111370691.1">
    <property type="nucleotide sequence ID" value="NZ_CP029480.1"/>
</dbReference>
<dbReference type="Gene3D" id="3.10.450.50">
    <property type="match status" value="1"/>
</dbReference>
<dbReference type="Pfam" id="PF12680">
    <property type="entry name" value="SnoaL_2"/>
    <property type="match status" value="1"/>
</dbReference>
<dbReference type="InterPro" id="IPR032710">
    <property type="entry name" value="NTF2-like_dom_sf"/>
</dbReference>
<accession>A0A2Z4G8M9</accession>
<feature type="domain" description="SnoaL-like" evidence="1">
    <location>
        <begin position="6"/>
        <end position="106"/>
    </location>
</feature>
<name>A0A2Z4G8M9_9BACT</name>
<proteinExistence type="predicted"/>
<dbReference type="SUPFAM" id="SSF54427">
    <property type="entry name" value="NTF2-like"/>
    <property type="match status" value="1"/>
</dbReference>
<gene>
    <name evidence="2" type="ORF">DJ013_05175</name>
</gene>